<feature type="transmembrane region" description="Helical" evidence="8">
    <location>
        <begin position="40"/>
        <end position="61"/>
    </location>
</feature>
<dbReference type="PANTHER" id="PTHR34975:SF2">
    <property type="entry name" value="SPORE GERMINATION PROTEIN A2"/>
    <property type="match status" value="1"/>
</dbReference>
<evidence type="ECO:0000256" key="6">
    <source>
        <dbReference type="ARBA" id="ARBA00022989"/>
    </source>
</evidence>
<dbReference type="InterPro" id="IPR004761">
    <property type="entry name" value="Spore_GerAB"/>
</dbReference>
<protein>
    <submittedName>
        <fullName evidence="9">Spore germination protein (Amino acid permease)</fullName>
    </submittedName>
</protein>
<feature type="transmembrane region" description="Helical" evidence="8">
    <location>
        <begin position="145"/>
        <end position="164"/>
    </location>
</feature>
<dbReference type="GO" id="GO:0016020">
    <property type="term" value="C:membrane"/>
    <property type="evidence" value="ECO:0007669"/>
    <property type="project" value="UniProtKB-SubCell"/>
</dbReference>
<feature type="transmembrane region" description="Helical" evidence="8">
    <location>
        <begin position="184"/>
        <end position="203"/>
    </location>
</feature>
<feature type="transmembrane region" description="Helical" evidence="8">
    <location>
        <begin position="121"/>
        <end position="138"/>
    </location>
</feature>
<organism evidence="9 10">
    <name type="scientific">Cohnella phaseoli</name>
    <dbReference type="NCBI Taxonomy" id="456490"/>
    <lineage>
        <taxon>Bacteria</taxon>
        <taxon>Bacillati</taxon>
        <taxon>Bacillota</taxon>
        <taxon>Bacilli</taxon>
        <taxon>Bacillales</taxon>
        <taxon>Paenibacillaceae</taxon>
        <taxon>Cohnella</taxon>
    </lineage>
</organism>
<dbReference type="NCBIfam" id="TIGR00912">
    <property type="entry name" value="2A0309"/>
    <property type="match status" value="1"/>
</dbReference>
<dbReference type="Proteomes" id="UP000256977">
    <property type="component" value="Unassembled WGS sequence"/>
</dbReference>
<evidence type="ECO:0000313" key="9">
    <source>
        <dbReference type="EMBL" id="RED75047.1"/>
    </source>
</evidence>
<feature type="transmembrane region" description="Helical" evidence="8">
    <location>
        <begin position="271"/>
        <end position="290"/>
    </location>
</feature>
<evidence type="ECO:0000256" key="1">
    <source>
        <dbReference type="ARBA" id="ARBA00004141"/>
    </source>
</evidence>
<reference evidence="9 10" key="1">
    <citation type="submission" date="2018-07" db="EMBL/GenBank/DDBJ databases">
        <title>Genomic Encyclopedia of Type Strains, Phase III (KMG-III): the genomes of soil and plant-associated and newly described type strains.</title>
        <authorList>
            <person name="Whitman W."/>
        </authorList>
    </citation>
    <scope>NUCLEOTIDE SEQUENCE [LARGE SCALE GENOMIC DNA]</scope>
    <source>
        <strain evidence="9 10">CECT 7287</strain>
    </source>
</reference>
<feature type="transmembrane region" description="Helical" evidence="8">
    <location>
        <begin position="302"/>
        <end position="321"/>
    </location>
</feature>
<evidence type="ECO:0000256" key="3">
    <source>
        <dbReference type="ARBA" id="ARBA00022448"/>
    </source>
</evidence>
<evidence type="ECO:0000256" key="2">
    <source>
        <dbReference type="ARBA" id="ARBA00007998"/>
    </source>
</evidence>
<dbReference type="RefSeq" id="WP_116062472.1">
    <property type="nucleotide sequence ID" value="NZ_QRDZ01000017.1"/>
</dbReference>
<keyword evidence="5 8" id="KW-0812">Transmembrane</keyword>
<evidence type="ECO:0000256" key="8">
    <source>
        <dbReference type="SAM" id="Phobius"/>
    </source>
</evidence>
<comment type="similarity">
    <text evidence="2">Belongs to the amino acid-polyamine-organocation (APC) superfamily. Spore germination protein (SGP) (TC 2.A.3.9) family.</text>
</comment>
<dbReference type="PANTHER" id="PTHR34975">
    <property type="entry name" value="SPORE GERMINATION PROTEIN A2"/>
    <property type="match status" value="1"/>
</dbReference>
<dbReference type="Pfam" id="PF03845">
    <property type="entry name" value="Spore_permease"/>
    <property type="match status" value="1"/>
</dbReference>
<comment type="caution">
    <text evidence="9">The sequence shown here is derived from an EMBL/GenBank/DDBJ whole genome shotgun (WGS) entry which is preliminary data.</text>
</comment>
<keyword evidence="10" id="KW-1185">Reference proteome</keyword>
<sequence length="362" mass="40814">MTSTSRISVRDAYFILLLSLGITNHVIMIPLLLHTAKRDAWLGIVLTLIISVFWVYLISFIIRRTHRKPIFTWLKERYGPFISWFLLTLTSSFFFLMALIILRETVKWIKVSYLPQTPKGVVVFILLSLCVIIAYNGIRSIAIMSGVLLPVVWVLGNFVAIANLRYKEYSLLTPLFVEGYEPVLRSMIVAGGGFLELIVLVFLQHHLAKPVSYFSISIMAILLAGLTLGPLMGAIANFGPVVAAQARYPAFDQWKLVVVTKYINHLDFLALYQWMSGALIRITLFLFLITDTPPFKSKKRRLTTLIIIGALLFGLSLNAFVDKQIESFLFGGYSLVSLVFFSALTLILTLASFKFRSGEENA</sequence>
<evidence type="ECO:0000256" key="5">
    <source>
        <dbReference type="ARBA" id="ARBA00022692"/>
    </source>
</evidence>
<evidence type="ECO:0000313" key="10">
    <source>
        <dbReference type="Proteomes" id="UP000256977"/>
    </source>
</evidence>
<keyword evidence="6 8" id="KW-1133">Transmembrane helix</keyword>
<feature type="transmembrane region" description="Helical" evidence="8">
    <location>
        <begin position="12"/>
        <end position="34"/>
    </location>
</feature>
<feature type="transmembrane region" description="Helical" evidence="8">
    <location>
        <begin position="333"/>
        <end position="353"/>
    </location>
</feature>
<dbReference type="EMBL" id="QRDZ01000017">
    <property type="protein sequence ID" value="RED75047.1"/>
    <property type="molecule type" value="Genomic_DNA"/>
</dbReference>
<dbReference type="GO" id="GO:0009847">
    <property type="term" value="P:spore germination"/>
    <property type="evidence" value="ECO:0007669"/>
    <property type="project" value="InterPro"/>
</dbReference>
<comment type="subcellular location">
    <subcellularLocation>
        <location evidence="1">Membrane</location>
        <topology evidence="1">Multi-pass membrane protein</topology>
    </subcellularLocation>
</comment>
<keyword evidence="3" id="KW-0813">Transport</keyword>
<dbReference type="AlphaFoldDB" id="A0A3D9JNB6"/>
<gene>
    <name evidence="9" type="ORF">DFP98_11719</name>
</gene>
<evidence type="ECO:0000256" key="4">
    <source>
        <dbReference type="ARBA" id="ARBA00022544"/>
    </source>
</evidence>
<keyword evidence="4" id="KW-0309">Germination</keyword>
<accession>A0A3D9JNB6</accession>
<keyword evidence="7 8" id="KW-0472">Membrane</keyword>
<proteinExistence type="inferred from homology"/>
<dbReference type="OrthoDB" id="2381188at2"/>
<name>A0A3D9JNB6_9BACL</name>
<evidence type="ECO:0000256" key="7">
    <source>
        <dbReference type="ARBA" id="ARBA00023136"/>
    </source>
</evidence>
<feature type="transmembrane region" description="Helical" evidence="8">
    <location>
        <begin position="210"/>
        <end position="232"/>
    </location>
</feature>
<feature type="transmembrane region" description="Helical" evidence="8">
    <location>
        <begin position="81"/>
        <end position="101"/>
    </location>
</feature>